<comment type="subcellular location">
    <subcellularLocation>
        <location evidence="8">Cell membrane</location>
        <topology evidence="8">Multi-pass membrane protein</topology>
    </subcellularLocation>
    <subcellularLocation>
        <location evidence="1">Membrane</location>
        <topology evidence="1">Multi-pass membrane protein</topology>
    </subcellularLocation>
</comment>
<dbReference type="Gene3D" id="1.10.3720.10">
    <property type="entry name" value="MetI-like"/>
    <property type="match status" value="1"/>
</dbReference>
<feature type="transmembrane region" description="Helical" evidence="8">
    <location>
        <begin position="83"/>
        <end position="100"/>
    </location>
</feature>
<dbReference type="GO" id="GO:0022857">
    <property type="term" value="F:transmembrane transporter activity"/>
    <property type="evidence" value="ECO:0007669"/>
    <property type="project" value="InterPro"/>
</dbReference>
<evidence type="ECO:0000259" key="9">
    <source>
        <dbReference type="PROSITE" id="PS50928"/>
    </source>
</evidence>
<protein>
    <submittedName>
        <fullName evidence="10">Glycine/betaine transport system permease protein</fullName>
    </submittedName>
</protein>
<evidence type="ECO:0000256" key="8">
    <source>
        <dbReference type="RuleBase" id="RU363032"/>
    </source>
</evidence>
<keyword evidence="2 8" id="KW-0813">Transport</keyword>
<dbReference type="Pfam" id="PF04069">
    <property type="entry name" value="OpuAC"/>
    <property type="match status" value="1"/>
</dbReference>
<dbReference type="InterPro" id="IPR000515">
    <property type="entry name" value="MetI-like"/>
</dbReference>
<dbReference type="GO" id="GO:0031460">
    <property type="term" value="P:glycine betaine transport"/>
    <property type="evidence" value="ECO:0007669"/>
    <property type="project" value="TreeGrafter"/>
</dbReference>
<dbReference type="InterPro" id="IPR007210">
    <property type="entry name" value="ABC_Gly_betaine_transp_sub-bd"/>
</dbReference>
<dbReference type="SUPFAM" id="SSF53850">
    <property type="entry name" value="Periplasmic binding protein-like II"/>
    <property type="match status" value="1"/>
</dbReference>
<dbReference type="Gene3D" id="3.40.190.120">
    <property type="entry name" value="Osmoprotection protein (prox), domain 2"/>
    <property type="match status" value="1"/>
</dbReference>
<evidence type="ECO:0000256" key="7">
    <source>
        <dbReference type="ARBA" id="ARBA00035652"/>
    </source>
</evidence>
<evidence type="ECO:0000313" key="11">
    <source>
        <dbReference type="Proteomes" id="UP000250223"/>
    </source>
</evidence>
<dbReference type="PANTHER" id="PTHR30177:SF4">
    <property type="entry name" value="OSMOPROTECTANT IMPORT PERMEASE PROTEIN OSMW"/>
    <property type="match status" value="1"/>
</dbReference>
<dbReference type="AlphaFoldDB" id="A0A239Z2R0"/>
<dbReference type="RefSeq" id="WP_095177219.1">
    <property type="nucleotide sequence ID" value="NZ_CP173238.1"/>
</dbReference>
<dbReference type="Pfam" id="PF00528">
    <property type="entry name" value="BPD_transp_1"/>
    <property type="match status" value="1"/>
</dbReference>
<sequence length="512" mass="56223">MNFFNFVTERSSQILSLTGKHLQLTAIAVLLAIFIGVPIGILISRYKKAAPYVIGIANVVQAVPSLALLGFLIPLIGIGEMPAILMVFLYSLLPIIKNTYTSLENISPDIKEAGKAMGMTNYQLLTMVELPLAFPIIMAGVRISSVTAVGLMTIAAYVGAGGLGDLIFSGIQSLNSSMILSGAIPACIMALLLDFIIGKIEKKASEKKSKNRKKARIKRIIALASCVILIISFGIFNSQKKSNTIVIGSKDYVEQEVLGNLIAEMLKHHTNLNVETKFQLGGSSVVVEAIKKGDIDIYPEYTGVGLMYVLKLPHDSDPDRVYNTVKKGFKDKMNLQFLKPFGYNNTYAVAVRKDTAKQYNLKNVSDIAKVSNNLKAGFTVSFVDRQDGLLGLEDTYGLKFKEVLKMDSGVRYSSLISKQTDVTDAFTTDGMLKSLDLTLLKDDKGVFPPYYAAPVIKSETLEKYPEVEEILNRLSDKISEEDMIEMNYNVDELGMTAQQSALDFLKKKGLID</sequence>
<dbReference type="EMBL" id="UAWC01000007">
    <property type="protein sequence ID" value="SQB34259.1"/>
    <property type="molecule type" value="Genomic_DNA"/>
</dbReference>
<evidence type="ECO:0000256" key="6">
    <source>
        <dbReference type="ARBA" id="ARBA00035642"/>
    </source>
</evidence>
<feature type="transmembrane region" description="Helical" evidence="8">
    <location>
        <begin position="49"/>
        <end position="76"/>
    </location>
</feature>
<dbReference type="PANTHER" id="PTHR30177">
    <property type="entry name" value="GLYCINE BETAINE/L-PROLINE TRANSPORT SYSTEM PERMEASE PROTEIN PROW"/>
    <property type="match status" value="1"/>
</dbReference>
<dbReference type="GO" id="GO:0043190">
    <property type="term" value="C:ATP-binding cassette (ABC) transporter complex"/>
    <property type="evidence" value="ECO:0007669"/>
    <property type="project" value="InterPro"/>
</dbReference>
<comment type="similarity">
    <text evidence="7">In the N-terminal section; belongs to the binding-protein-dependent transport system permease family.</text>
</comment>
<feature type="transmembrane region" description="Helical" evidence="8">
    <location>
        <begin position="217"/>
        <end position="236"/>
    </location>
</feature>
<evidence type="ECO:0000256" key="2">
    <source>
        <dbReference type="ARBA" id="ARBA00022448"/>
    </source>
</evidence>
<dbReference type="CDD" id="cd06261">
    <property type="entry name" value="TM_PBP2"/>
    <property type="match status" value="1"/>
</dbReference>
<evidence type="ECO:0000256" key="3">
    <source>
        <dbReference type="ARBA" id="ARBA00022692"/>
    </source>
</evidence>
<evidence type="ECO:0000256" key="4">
    <source>
        <dbReference type="ARBA" id="ARBA00022989"/>
    </source>
</evidence>
<dbReference type="PROSITE" id="PS50928">
    <property type="entry name" value="ABC_TM1"/>
    <property type="match status" value="1"/>
</dbReference>
<organism evidence="10 11">
    <name type="scientific">Clostridium cochlearium</name>
    <dbReference type="NCBI Taxonomy" id="1494"/>
    <lineage>
        <taxon>Bacteria</taxon>
        <taxon>Bacillati</taxon>
        <taxon>Bacillota</taxon>
        <taxon>Clostridia</taxon>
        <taxon>Eubacteriales</taxon>
        <taxon>Clostridiaceae</taxon>
        <taxon>Clostridium</taxon>
    </lineage>
</organism>
<dbReference type="CDD" id="cd13609">
    <property type="entry name" value="PBP2_Opu_like_1"/>
    <property type="match status" value="1"/>
</dbReference>
<dbReference type="InterPro" id="IPR035906">
    <property type="entry name" value="MetI-like_sf"/>
</dbReference>
<dbReference type="Gene3D" id="3.40.190.10">
    <property type="entry name" value="Periplasmic binding protein-like II"/>
    <property type="match status" value="1"/>
</dbReference>
<feature type="transmembrane region" description="Helical" evidence="8">
    <location>
        <begin position="21"/>
        <end position="43"/>
    </location>
</feature>
<comment type="similarity">
    <text evidence="6">In the C-terminal section; belongs to the OsmX family.</text>
</comment>
<dbReference type="SUPFAM" id="SSF161098">
    <property type="entry name" value="MetI-like"/>
    <property type="match status" value="1"/>
</dbReference>
<evidence type="ECO:0000313" key="10">
    <source>
        <dbReference type="EMBL" id="SQB34259.1"/>
    </source>
</evidence>
<dbReference type="FunFam" id="1.10.3720.10:FF:000001">
    <property type="entry name" value="Glycine betaine ABC transporter, permease"/>
    <property type="match status" value="1"/>
</dbReference>
<name>A0A239Z2R0_CLOCO</name>
<gene>
    <name evidence="10" type="primary">opuBC</name>
    <name evidence="10" type="ORF">NCTC13028_01153</name>
</gene>
<proteinExistence type="inferred from homology"/>
<comment type="similarity">
    <text evidence="8">Belongs to the binding-protein-dependent transport system permease family.</text>
</comment>
<feature type="transmembrane region" description="Helical" evidence="8">
    <location>
        <begin position="177"/>
        <end position="197"/>
    </location>
</feature>
<dbReference type="InterPro" id="IPR051204">
    <property type="entry name" value="ABC_transp_perm/SBD"/>
</dbReference>
<dbReference type="GeneID" id="70576200"/>
<dbReference type="Proteomes" id="UP000250223">
    <property type="component" value="Unassembled WGS sequence"/>
</dbReference>
<feature type="domain" description="ABC transmembrane type-1" evidence="9">
    <location>
        <begin position="18"/>
        <end position="197"/>
    </location>
</feature>
<keyword evidence="3 8" id="KW-0812">Transmembrane</keyword>
<reference evidence="10 11" key="1">
    <citation type="submission" date="2018-06" db="EMBL/GenBank/DDBJ databases">
        <authorList>
            <consortium name="Pathogen Informatics"/>
            <person name="Doyle S."/>
        </authorList>
    </citation>
    <scope>NUCLEOTIDE SEQUENCE [LARGE SCALE GENOMIC DNA]</scope>
    <source>
        <strain evidence="10 11">NCTC13028</strain>
    </source>
</reference>
<accession>A0A239Z2R0</accession>
<evidence type="ECO:0000256" key="1">
    <source>
        <dbReference type="ARBA" id="ARBA00004141"/>
    </source>
</evidence>
<keyword evidence="5 8" id="KW-0472">Membrane</keyword>
<evidence type="ECO:0000256" key="5">
    <source>
        <dbReference type="ARBA" id="ARBA00023136"/>
    </source>
</evidence>
<feature type="transmembrane region" description="Helical" evidence="8">
    <location>
        <begin position="148"/>
        <end position="171"/>
    </location>
</feature>
<keyword evidence="4 8" id="KW-1133">Transmembrane helix</keyword>